<evidence type="ECO:0000256" key="1">
    <source>
        <dbReference type="SAM" id="Phobius"/>
    </source>
</evidence>
<evidence type="ECO:0000313" key="2">
    <source>
        <dbReference type="EMBL" id="SEN02773.1"/>
    </source>
</evidence>
<dbReference type="InterPro" id="IPR024529">
    <property type="entry name" value="ECF_trnsprt_substrate-spec"/>
</dbReference>
<dbReference type="Pfam" id="PF12822">
    <property type="entry name" value="ECF_trnsprt"/>
    <property type="match status" value="1"/>
</dbReference>
<dbReference type="EMBL" id="FOCG01000002">
    <property type="protein sequence ID" value="SEN02773.1"/>
    <property type="molecule type" value="Genomic_DNA"/>
</dbReference>
<dbReference type="GO" id="GO:0022857">
    <property type="term" value="F:transmembrane transporter activity"/>
    <property type="evidence" value="ECO:0007669"/>
    <property type="project" value="InterPro"/>
</dbReference>
<keyword evidence="1" id="KW-1133">Transmembrane helix</keyword>
<reference evidence="2 3" key="1">
    <citation type="submission" date="2016-10" db="EMBL/GenBank/DDBJ databases">
        <authorList>
            <person name="de Groot N.N."/>
        </authorList>
    </citation>
    <scope>NUCLEOTIDE SEQUENCE [LARGE SCALE GENOMIC DNA]</scope>
    <source>
        <strain evidence="2 3">CGMCC 1.5070</strain>
    </source>
</reference>
<dbReference type="RefSeq" id="WP_162840917.1">
    <property type="nucleotide sequence ID" value="NZ_FOCG01000002.1"/>
</dbReference>
<organism evidence="2 3">
    <name type="scientific">Hydrogenoanaerobacterium saccharovorans</name>
    <dbReference type="NCBI Taxonomy" id="474960"/>
    <lineage>
        <taxon>Bacteria</taxon>
        <taxon>Bacillati</taxon>
        <taxon>Bacillota</taxon>
        <taxon>Clostridia</taxon>
        <taxon>Eubacteriales</taxon>
        <taxon>Oscillospiraceae</taxon>
        <taxon>Hydrogenoanaerobacterium</taxon>
    </lineage>
</organism>
<dbReference type="NCBIfam" id="TIGR04518">
    <property type="entry name" value="ECF_S_folT_fam"/>
    <property type="match status" value="1"/>
</dbReference>
<dbReference type="InterPro" id="IPR030949">
    <property type="entry name" value="ECF_S_folate_fam"/>
</dbReference>
<keyword evidence="3" id="KW-1185">Reference proteome</keyword>
<evidence type="ECO:0000313" key="3">
    <source>
        <dbReference type="Proteomes" id="UP000199158"/>
    </source>
</evidence>
<keyword evidence="1" id="KW-0472">Membrane</keyword>
<sequence length="196" mass="22031">MFKTPLSVGYWKTAAQEMKSFRILTIAALFVGLRIVVSSFFIPLGDNLRIYFSFFVPAIGSLIYGPFIGMLSGFASDILGYFIHPTGGFFPGYTVTSILSGLVYALFFYRAKITVFRVFLCKLCINLFINVGLGSLWSAILYGKGYYYYMAKSIIKNTLLLPLEVLLLILFMQIMLPVMGKHGLIPQLSQKRIPLI</sequence>
<accession>A0A1H8D648</accession>
<dbReference type="Proteomes" id="UP000199158">
    <property type="component" value="Unassembled WGS sequence"/>
</dbReference>
<name>A0A1H8D648_9FIRM</name>
<feature type="transmembrane region" description="Helical" evidence="1">
    <location>
        <begin position="119"/>
        <end position="140"/>
    </location>
</feature>
<dbReference type="STRING" id="474960.SAMN05216180_2540"/>
<feature type="transmembrane region" description="Helical" evidence="1">
    <location>
        <begin position="89"/>
        <end position="107"/>
    </location>
</feature>
<feature type="transmembrane region" description="Helical" evidence="1">
    <location>
        <begin position="54"/>
        <end position="83"/>
    </location>
</feature>
<feature type="transmembrane region" description="Helical" evidence="1">
    <location>
        <begin position="20"/>
        <end position="42"/>
    </location>
</feature>
<dbReference type="Gene3D" id="1.10.1760.20">
    <property type="match status" value="1"/>
</dbReference>
<feature type="transmembrane region" description="Helical" evidence="1">
    <location>
        <begin position="160"/>
        <end position="179"/>
    </location>
</feature>
<gene>
    <name evidence="2" type="ORF">SAMN05216180_2540</name>
</gene>
<keyword evidence="1" id="KW-0812">Transmembrane</keyword>
<proteinExistence type="predicted"/>
<dbReference type="AlphaFoldDB" id="A0A1H8D648"/>
<protein>
    <submittedName>
        <fullName evidence="2">ECF transporter S component, folate family</fullName>
    </submittedName>
</protein>